<organism evidence="3 4">
    <name type="scientific">[Myrmecia] bisecta</name>
    <dbReference type="NCBI Taxonomy" id="41462"/>
    <lineage>
        <taxon>Eukaryota</taxon>
        <taxon>Viridiplantae</taxon>
        <taxon>Chlorophyta</taxon>
        <taxon>core chlorophytes</taxon>
        <taxon>Trebouxiophyceae</taxon>
        <taxon>Trebouxiales</taxon>
        <taxon>Trebouxiaceae</taxon>
        <taxon>Myrmecia</taxon>
    </lineage>
</organism>
<proteinExistence type="predicted"/>
<dbReference type="Proteomes" id="UP001489004">
    <property type="component" value="Unassembled WGS sequence"/>
</dbReference>
<dbReference type="GO" id="GO:0006325">
    <property type="term" value="P:chromatin organization"/>
    <property type="evidence" value="ECO:0007669"/>
    <property type="project" value="TreeGrafter"/>
</dbReference>
<evidence type="ECO:0000256" key="1">
    <source>
        <dbReference type="SAM" id="MobiDB-lite"/>
    </source>
</evidence>
<sequence>MGLQGYVGSSEDARRIRRQEKEREEQKKKFNERIKASDANVDAAGLRQFGAGVSEVLETAFKNETVGLVTRDEFVAKRQTLQERIEEENRKRKLEAEEQASKEKELQRAKKEKSKRKAVLSFAEEEEEEQAQEEEDPTQNGAAAPSPSRPVKFAKLGKNPGVHTDFLPDKDREAAEEKLREQLRKEFLLRQQAVKSEPLSITYSYWDGSGHRRKVQVRKGDTVGQFLKQVREQLAPEFRELRSTSVSNMMYVKEDLILPHSVSFYDLIVNKARGKSGPLFNFEVHEDIRLQNDASIEKEEAHAGKVVDRHWYERSKHIFPASRWEVYDPEANYDKYTVK</sequence>
<comment type="caution">
    <text evidence="3">The sequence shown here is derived from an EMBL/GenBank/DDBJ whole genome shotgun (WGS) entry which is preliminary data.</text>
</comment>
<feature type="region of interest" description="Disordered" evidence="1">
    <location>
        <begin position="1"/>
        <end position="31"/>
    </location>
</feature>
<dbReference type="EMBL" id="JALJOR010000013">
    <property type="protein sequence ID" value="KAK9807062.1"/>
    <property type="molecule type" value="Genomic_DNA"/>
</dbReference>
<evidence type="ECO:0000259" key="2">
    <source>
        <dbReference type="Pfam" id="PF04921"/>
    </source>
</evidence>
<dbReference type="PANTHER" id="PTHR12722">
    <property type="entry name" value="XAP-5 PROTEIN-RELATED"/>
    <property type="match status" value="1"/>
</dbReference>
<feature type="compositionally biased region" description="Basic and acidic residues" evidence="1">
    <location>
        <begin position="11"/>
        <end position="31"/>
    </location>
</feature>
<dbReference type="GO" id="GO:0005634">
    <property type="term" value="C:nucleus"/>
    <property type="evidence" value="ECO:0007669"/>
    <property type="project" value="InterPro"/>
</dbReference>
<reference evidence="3 4" key="1">
    <citation type="journal article" date="2024" name="Nat. Commun.">
        <title>Phylogenomics reveals the evolutionary origins of lichenization in chlorophyte algae.</title>
        <authorList>
            <person name="Puginier C."/>
            <person name="Libourel C."/>
            <person name="Otte J."/>
            <person name="Skaloud P."/>
            <person name="Haon M."/>
            <person name="Grisel S."/>
            <person name="Petersen M."/>
            <person name="Berrin J.G."/>
            <person name="Delaux P.M."/>
            <person name="Dal Grande F."/>
            <person name="Keller J."/>
        </authorList>
    </citation>
    <scope>NUCLEOTIDE SEQUENCE [LARGE SCALE GENOMIC DNA]</scope>
    <source>
        <strain evidence="3 4">SAG 2043</strain>
    </source>
</reference>
<keyword evidence="4" id="KW-1185">Reference proteome</keyword>
<dbReference type="InterPro" id="IPR007005">
    <property type="entry name" value="XAP5"/>
</dbReference>
<dbReference type="InterPro" id="IPR048337">
    <property type="entry name" value="FAM50A/XAP5_C"/>
</dbReference>
<feature type="domain" description="FAM50A/XAP5 C-terminal" evidence="2">
    <location>
        <begin position="198"/>
        <end position="337"/>
    </location>
</feature>
<feature type="region of interest" description="Disordered" evidence="1">
    <location>
        <begin position="81"/>
        <end position="169"/>
    </location>
</feature>
<dbReference type="PANTHER" id="PTHR12722:SF0">
    <property type="entry name" value="PROTEIN FAM50A"/>
    <property type="match status" value="1"/>
</dbReference>
<feature type="compositionally biased region" description="Basic and acidic residues" evidence="1">
    <location>
        <begin position="81"/>
        <end position="109"/>
    </location>
</feature>
<evidence type="ECO:0000313" key="4">
    <source>
        <dbReference type="Proteomes" id="UP001489004"/>
    </source>
</evidence>
<feature type="compositionally biased region" description="Acidic residues" evidence="1">
    <location>
        <begin position="123"/>
        <end position="137"/>
    </location>
</feature>
<accession>A0AAW1PE79</accession>
<gene>
    <name evidence="3" type="ORF">WJX72_012353</name>
</gene>
<dbReference type="AlphaFoldDB" id="A0AAW1PE79"/>
<evidence type="ECO:0000313" key="3">
    <source>
        <dbReference type="EMBL" id="KAK9807062.1"/>
    </source>
</evidence>
<name>A0AAW1PE79_9CHLO</name>
<dbReference type="Pfam" id="PF04921">
    <property type="entry name" value="XAP5"/>
    <property type="match status" value="1"/>
</dbReference>
<protein>
    <recommendedName>
        <fullName evidence="2">FAM50A/XAP5 C-terminal domain-containing protein</fullName>
    </recommendedName>
</protein>